<evidence type="ECO:0000313" key="1">
    <source>
        <dbReference type="EMBL" id="KAE8397015.1"/>
    </source>
</evidence>
<dbReference type="Proteomes" id="UP000325579">
    <property type="component" value="Unassembled WGS sequence"/>
</dbReference>
<accession>A0A5N7CS96</accession>
<gene>
    <name evidence="1" type="ORF">BDV37DRAFT_266878</name>
</gene>
<dbReference type="AlphaFoldDB" id="A0A5N7CS96"/>
<keyword evidence="2" id="KW-1185">Reference proteome</keyword>
<sequence>MDPNRRVGELILSSEIRTSVSLVREVRVCSPWEKKRAGCQLTCIYITTATRVTIEQLQTNFLLPEVIGFVFPRVNHECRQNSCFHFFFFNFFLRRLTCYDFYFCLGNSGAGGAACPIRPG</sequence>
<protein>
    <submittedName>
        <fullName evidence="1">Uncharacterized protein</fullName>
    </submittedName>
</protein>
<dbReference type="RefSeq" id="XP_031934334.1">
    <property type="nucleotide sequence ID" value="XM_032083961.1"/>
</dbReference>
<proteinExistence type="predicted"/>
<organism evidence="1 2">
    <name type="scientific">Aspergillus pseudonomiae</name>
    <dbReference type="NCBI Taxonomy" id="1506151"/>
    <lineage>
        <taxon>Eukaryota</taxon>
        <taxon>Fungi</taxon>
        <taxon>Dikarya</taxon>
        <taxon>Ascomycota</taxon>
        <taxon>Pezizomycotina</taxon>
        <taxon>Eurotiomycetes</taxon>
        <taxon>Eurotiomycetidae</taxon>
        <taxon>Eurotiales</taxon>
        <taxon>Aspergillaceae</taxon>
        <taxon>Aspergillus</taxon>
        <taxon>Aspergillus subgen. Circumdati</taxon>
    </lineage>
</organism>
<name>A0A5N7CS96_9EURO</name>
<reference evidence="1 2" key="1">
    <citation type="submission" date="2019-04" db="EMBL/GenBank/DDBJ databases">
        <authorList>
            <consortium name="DOE Joint Genome Institute"/>
            <person name="Mondo S."/>
            <person name="Kjaerbolling I."/>
            <person name="Vesth T."/>
            <person name="Frisvad J.C."/>
            <person name="Nybo J.L."/>
            <person name="Theobald S."/>
            <person name="Kildgaard S."/>
            <person name="Isbrandt T."/>
            <person name="Kuo A."/>
            <person name="Sato A."/>
            <person name="Lyhne E.K."/>
            <person name="Kogle M.E."/>
            <person name="Wiebenga A."/>
            <person name="Kun R.S."/>
            <person name="Lubbers R.J."/>
            <person name="Makela M.R."/>
            <person name="Barry K."/>
            <person name="Chovatia M."/>
            <person name="Clum A."/>
            <person name="Daum C."/>
            <person name="Haridas S."/>
            <person name="He G."/>
            <person name="LaButti K."/>
            <person name="Lipzen A."/>
            <person name="Riley R."/>
            <person name="Salamov A."/>
            <person name="Simmons B.A."/>
            <person name="Magnuson J.K."/>
            <person name="Henrissat B."/>
            <person name="Mortensen U.H."/>
            <person name="Larsen T.O."/>
            <person name="Devries R.P."/>
            <person name="Grigoriev I.V."/>
            <person name="Machida M."/>
            <person name="Baker S.E."/>
            <person name="Andersen M.R."/>
            <person name="Cantor M.N."/>
            <person name="Hua S.X."/>
        </authorList>
    </citation>
    <scope>NUCLEOTIDE SEQUENCE [LARGE SCALE GENOMIC DNA]</scope>
    <source>
        <strain evidence="1 2">CBS 119388</strain>
    </source>
</reference>
<dbReference type="GeneID" id="43668652"/>
<dbReference type="EMBL" id="ML736933">
    <property type="protein sequence ID" value="KAE8397015.1"/>
    <property type="molecule type" value="Genomic_DNA"/>
</dbReference>
<evidence type="ECO:0000313" key="2">
    <source>
        <dbReference type="Proteomes" id="UP000325579"/>
    </source>
</evidence>